<dbReference type="AlphaFoldDB" id="A0A9D9I116"/>
<dbReference type="EMBL" id="JADIML010000247">
    <property type="protein sequence ID" value="MBO8464016.1"/>
    <property type="molecule type" value="Genomic_DNA"/>
</dbReference>
<dbReference type="GO" id="GO:0005737">
    <property type="term" value="C:cytoplasm"/>
    <property type="evidence" value="ECO:0007669"/>
    <property type="project" value="UniProtKB-SubCell"/>
</dbReference>
<dbReference type="GO" id="GO:0005524">
    <property type="term" value="F:ATP binding"/>
    <property type="evidence" value="ECO:0007669"/>
    <property type="project" value="UniProtKB-KW"/>
</dbReference>
<keyword evidence="3 6" id="KW-0067">ATP-binding</keyword>
<comment type="caution">
    <text evidence="6">Lacks conserved residue(s) required for the propagation of feature annotation.</text>
</comment>
<dbReference type="PANTHER" id="PTHR42749:SF1">
    <property type="entry name" value="CELL SHAPE-DETERMINING PROTEIN MREB"/>
    <property type="match status" value="1"/>
</dbReference>
<evidence type="ECO:0000256" key="5">
    <source>
        <dbReference type="ARBA" id="ARBA00023458"/>
    </source>
</evidence>
<comment type="subcellular location">
    <subcellularLocation>
        <location evidence="6">Cytoplasm</location>
    </subcellularLocation>
    <text evidence="6">Membrane-associated.</text>
</comment>
<reference evidence="7" key="1">
    <citation type="submission" date="2020-10" db="EMBL/GenBank/DDBJ databases">
        <authorList>
            <person name="Gilroy R."/>
        </authorList>
    </citation>
    <scope>NUCLEOTIDE SEQUENCE</scope>
    <source>
        <strain evidence="7">E3-2379</strain>
    </source>
</reference>
<keyword evidence="1 6" id="KW-0963">Cytoplasm</keyword>
<dbReference type="InterPro" id="IPR004753">
    <property type="entry name" value="MreB"/>
</dbReference>
<dbReference type="Proteomes" id="UP000823618">
    <property type="component" value="Unassembled WGS sequence"/>
</dbReference>
<evidence type="ECO:0000256" key="1">
    <source>
        <dbReference type="ARBA" id="ARBA00022490"/>
    </source>
</evidence>
<comment type="similarity">
    <text evidence="5 6">Belongs to the FtsA/MreB family.</text>
</comment>
<dbReference type="SUPFAM" id="SSF53067">
    <property type="entry name" value="Actin-like ATPase domain"/>
    <property type="match status" value="2"/>
</dbReference>
<dbReference type="InterPro" id="IPR043129">
    <property type="entry name" value="ATPase_NBD"/>
</dbReference>
<dbReference type="Pfam" id="PF06723">
    <property type="entry name" value="MreB_Mbl"/>
    <property type="match status" value="1"/>
</dbReference>
<reference evidence="7" key="2">
    <citation type="journal article" date="2021" name="PeerJ">
        <title>Extensive microbial diversity within the chicken gut microbiome revealed by metagenomics and culture.</title>
        <authorList>
            <person name="Gilroy R."/>
            <person name="Ravi A."/>
            <person name="Getino M."/>
            <person name="Pursley I."/>
            <person name="Horton D.L."/>
            <person name="Alikhan N.F."/>
            <person name="Baker D."/>
            <person name="Gharbi K."/>
            <person name="Hall N."/>
            <person name="Watson M."/>
            <person name="Adriaenssens E.M."/>
            <person name="Foster-Nyarko E."/>
            <person name="Jarju S."/>
            <person name="Secka A."/>
            <person name="Antonio M."/>
            <person name="Oren A."/>
            <person name="Chaudhuri R.R."/>
            <person name="La Ragione R."/>
            <person name="Hildebrand F."/>
            <person name="Pallen M.J."/>
        </authorList>
    </citation>
    <scope>NUCLEOTIDE SEQUENCE</scope>
    <source>
        <strain evidence="7">E3-2379</strain>
    </source>
</reference>
<comment type="subunit">
    <text evidence="6">Forms polymers.</text>
</comment>
<organism evidence="7 8">
    <name type="scientific">Candidatus Scybalomonas excrementavium</name>
    <dbReference type="NCBI Taxonomy" id="2840943"/>
    <lineage>
        <taxon>Bacteria</taxon>
        <taxon>Bacillati</taxon>
        <taxon>Bacillota</taxon>
        <taxon>Clostridia</taxon>
        <taxon>Lachnospirales</taxon>
        <taxon>Lachnospiraceae</taxon>
        <taxon>Lachnospiraceae incertae sedis</taxon>
        <taxon>Candidatus Scybalomonas</taxon>
    </lineage>
</organism>
<keyword evidence="4 6" id="KW-0133">Cell shape</keyword>
<dbReference type="GO" id="GO:0000902">
    <property type="term" value="P:cell morphogenesis"/>
    <property type="evidence" value="ECO:0007669"/>
    <property type="project" value="InterPro"/>
</dbReference>
<dbReference type="Gene3D" id="3.30.420.40">
    <property type="match status" value="3"/>
</dbReference>
<comment type="caution">
    <text evidence="7">The sequence shown here is derived from an EMBL/GenBank/DDBJ whole genome shotgun (WGS) entry which is preliminary data.</text>
</comment>
<evidence type="ECO:0000256" key="4">
    <source>
        <dbReference type="ARBA" id="ARBA00022960"/>
    </source>
</evidence>
<protein>
    <recommendedName>
        <fullName evidence="6">Cell shape-determining protein MreB</fullName>
    </recommendedName>
</protein>
<evidence type="ECO:0000256" key="6">
    <source>
        <dbReference type="HAMAP-Rule" id="MF_02207"/>
    </source>
</evidence>
<gene>
    <name evidence="6" type="primary">mreB</name>
    <name evidence="7" type="ORF">IAC13_08805</name>
</gene>
<dbReference type="CDD" id="cd10225">
    <property type="entry name" value="ASKHA_NBD_MreB-like"/>
    <property type="match status" value="1"/>
</dbReference>
<evidence type="ECO:0000313" key="7">
    <source>
        <dbReference type="EMBL" id="MBO8464016.1"/>
    </source>
</evidence>
<evidence type="ECO:0000313" key="8">
    <source>
        <dbReference type="Proteomes" id="UP000823618"/>
    </source>
</evidence>
<keyword evidence="2 6" id="KW-0547">Nucleotide-binding</keyword>
<dbReference type="InterPro" id="IPR056546">
    <property type="entry name" value="MreB_MamK-like"/>
</dbReference>
<sequence length="338" mass="37475">MSEKIFGMDLGTNSFKLYRKGKGIILHQKNIIAIKEQKETSAYGDEAYDMYERAPSYIEVSFPMLHGVIANFQNMQSLLRLFMNDRSLKLTSVGKRDYYIAVPHNITEVEKRAFFDLVAGAGIRAKQIFMVEKPIADALGAGVSVEEAKGIMLVDIGADTTEISILSLGGIVLSKLLQIGGNQLDDAICLQVKKQYNLIIGKKTANRLKCELAHAIPNQEETKTMTILGRDIITGLPVRKEINSAMVYEAIDEYLMTIIDASKVILERTPPELAADIIHSGIYLTGGSSRIQDLDKLFEENLDLKANLVENPEESVIRGLGIVMDSKEYQGLASVMRL</sequence>
<dbReference type="PRINTS" id="PR01652">
    <property type="entry name" value="SHAPEPROTEIN"/>
</dbReference>
<dbReference type="GO" id="GO:0008360">
    <property type="term" value="P:regulation of cell shape"/>
    <property type="evidence" value="ECO:0007669"/>
    <property type="project" value="UniProtKB-UniRule"/>
</dbReference>
<dbReference type="NCBIfam" id="NF010539">
    <property type="entry name" value="PRK13927.1"/>
    <property type="match status" value="1"/>
</dbReference>
<dbReference type="HAMAP" id="MF_02207">
    <property type="entry name" value="MreB"/>
    <property type="match status" value="1"/>
</dbReference>
<accession>A0A9D9I116</accession>
<proteinExistence type="inferred from homology"/>
<comment type="function">
    <text evidence="6">Forms membrane-associated dynamic filaments that are essential for cell shape determination. Acts by regulating cell wall synthesis and cell elongation, and thus cell shape. A feedback loop between cell geometry and MreB localization may maintain elongated cell shape by targeting cell wall growth to regions of negative cell wall curvature.</text>
</comment>
<evidence type="ECO:0000256" key="3">
    <source>
        <dbReference type="ARBA" id="ARBA00022840"/>
    </source>
</evidence>
<evidence type="ECO:0000256" key="2">
    <source>
        <dbReference type="ARBA" id="ARBA00022741"/>
    </source>
</evidence>
<dbReference type="PANTHER" id="PTHR42749">
    <property type="entry name" value="CELL SHAPE-DETERMINING PROTEIN MREB"/>
    <property type="match status" value="1"/>
</dbReference>
<name>A0A9D9I116_9FIRM</name>